<dbReference type="Pfam" id="PF00440">
    <property type="entry name" value="TetR_N"/>
    <property type="match status" value="1"/>
</dbReference>
<dbReference type="EMBL" id="BMJD01000040">
    <property type="protein sequence ID" value="GGB55636.1"/>
    <property type="molecule type" value="Genomic_DNA"/>
</dbReference>
<evidence type="ECO:0000256" key="2">
    <source>
        <dbReference type="PROSITE-ProRule" id="PRU00335"/>
    </source>
</evidence>
<protein>
    <submittedName>
        <fullName evidence="4">TetR family transcriptional regulator</fullName>
    </submittedName>
</protein>
<dbReference type="AlphaFoldDB" id="A0A9W5U0H6"/>
<proteinExistence type="predicted"/>
<evidence type="ECO:0000259" key="3">
    <source>
        <dbReference type="PROSITE" id="PS50977"/>
    </source>
</evidence>
<dbReference type="Gene3D" id="1.10.357.10">
    <property type="entry name" value="Tetracycline Repressor, domain 2"/>
    <property type="match status" value="1"/>
</dbReference>
<sequence length="203" mass="23811">MPKMTFYNLPEEKKQILIQAAKKEFSRVSLHEASISNIVKTAEIPRGSFYQYFSDKDDAFFYILDLYGKLRIREFVSSLKESNGDIFTTAVTMYQSTLRNCQSKENRDFFKNAFLNMNYKIERTFTDNFSQDKLTQLAEIRHLINTKRLNIADESDLLHIVQIIIAVAFHNLVISFARELSYDDAKKCFLKEINLLKQGLYKE</sequence>
<dbReference type="Pfam" id="PF17924">
    <property type="entry name" value="TetR_C_19"/>
    <property type="match status" value="1"/>
</dbReference>
<dbReference type="PROSITE" id="PS50977">
    <property type="entry name" value="HTH_TETR_2"/>
    <property type="match status" value="1"/>
</dbReference>
<evidence type="ECO:0000313" key="4">
    <source>
        <dbReference type="EMBL" id="GGB55636.1"/>
    </source>
</evidence>
<dbReference type="InterPro" id="IPR009057">
    <property type="entry name" value="Homeodomain-like_sf"/>
</dbReference>
<evidence type="ECO:0000313" key="5">
    <source>
        <dbReference type="Proteomes" id="UP000621492"/>
    </source>
</evidence>
<feature type="domain" description="HTH tetR-type" evidence="3">
    <location>
        <begin position="11"/>
        <end position="71"/>
    </location>
</feature>
<dbReference type="RefSeq" id="WP_102415906.1">
    <property type="nucleotide sequence ID" value="NZ_BMJD01000040.1"/>
</dbReference>
<reference evidence="4" key="1">
    <citation type="journal article" date="2014" name="Int. J. Syst. Evol. Microbiol.">
        <title>Complete genome sequence of Corynebacterium casei LMG S-19264T (=DSM 44701T), isolated from a smear-ripened cheese.</title>
        <authorList>
            <consortium name="US DOE Joint Genome Institute (JGI-PGF)"/>
            <person name="Walter F."/>
            <person name="Albersmeier A."/>
            <person name="Kalinowski J."/>
            <person name="Ruckert C."/>
        </authorList>
    </citation>
    <scope>NUCLEOTIDE SEQUENCE</scope>
    <source>
        <strain evidence="4">CGMCC 1.15454</strain>
    </source>
</reference>
<dbReference type="GO" id="GO:0003677">
    <property type="term" value="F:DNA binding"/>
    <property type="evidence" value="ECO:0007669"/>
    <property type="project" value="UniProtKB-UniRule"/>
</dbReference>
<organism evidence="4 5">
    <name type="scientific">Lentibacillus populi</name>
    <dbReference type="NCBI Taxonomy" id="1827502"/>
    <lineage>
        <taxon>Bacteria</taxon>
        <taxon>Bacillati</taxon>
        <taxon>Bacillota</taxon>
        <taxon>Bacilli</taxon>
        <taxon>Bacillales</taxon>
        <taxon>Bacillaceae</taxon>
        <taxon>Lentibacillus</taxon>
    </lineage>
</organism>
<gene>
    <name evidence="4" type="ORF">GCM10011409_36610</name>
</gene>
<reference evidence="4" key="2">
    <citation type="submission" date="2020-09" db="EMBL/GenBank/DDBJ databases">
        <authorList>
            <person name="Sun Q."/>
            <person name="Zhou Y."/>
        </authorList>
    </citation>
    <scope>NUCLEOTIDE SEQUENCE</scope>
    <source>
        <strain evidence="4">CGMCC 1.15454</strain>
    </source>
</reference>
<feature type="DNA-binding region" description="H-T-H motif" evidence="2">
    <location>
        <begin position="34"/>
        <end position="53"/>
    </location>
</feature>
<comment type="caution">
    <text evidence="4">The sequence shown here is derived from an EMBL/GenBank/DDBJ whole genome shotgun (WGS) entry which is preliminary data.</text>
</comment>
<name>A0A9W5U0H6_9BACI</name>
<keyword evidence="1 2" id="KW-0238">DNA-binding</keyword>
<dbReference type="SUPFAM" id="SSF46689">
    <property type="entry name" value="Homeodomain-like"/>
    <property type="match status" value="1"/>
</dbReference>
<keyword evidence="5" id="KW-1185">Reference proteome</keyword>
<dbReference type="Proteomes" id="UP000621492">
    <property type="component" value="Unassembled WGS sequence"/>
</dbReference>
<dbReference type="InterPro" id="IPR001647">
    <property type="entry name" value="HTH_TetR"/>
</dbReference>
<accession>A0A9W5U0H6</accession>
<evidence type="ECO:0000256" key="1">
    <source>
        <dbReference type="ARBA" id="ARBA00023125"/>
    </source>
</evidence>